<evidence type="ECO:0000313" key="13">
    <source>
        <dbReference type="EMBL" id="CAG4645794.1"/>
    </source>
</evidence>
<evidence type="ECO:0000256" key="11">
    <source>
        <dbReference type="SAM" id="MobiDB-lite"/>
    </source>
</evidence>
<feature type="region of interest" description="Disordered" evidence="11">
    <location>
        <begin position="254"/>
        <end position="307"/>
    </location>
</feature>
<keyword evidence="6" id="KW-0256">Endoplasmic reticulum</keyword>
<dbReference type="EMBL" id="OC989139">
    <property type="protein sequence ID" value="CAG4645794.1"/>
    <property type="molecule type" value="Genomic_DNA"/>
</dbReference>
<dbReference type="AlphaFoldDB" id="A0A9N6WRI4"/>
<keyword evidence="9" id="KW-0811">Translocation</keyword>
<evidence type="ECO:0000256" key="1">
    <source>
        <dbReference type="ARBA" id="ARBA00004477"/>
    </source>
</evidence>
<feature type="transmembrane region" description="Helical" evidence="12">
    <location>
        <begin position="159"/>
        <end position="181"/>
    </location>
</feature>
<dbReference type="PANTHER" id="PTHR12443:SF9">
    <property type="entry name" value="TRANSLOCATION PROTEIN SEC62"/>
    <property type="match status" value="1"/>
</dbReference>
<feature type="transmembrane region" description="Helical" evidence="12">
    <location>
        <begin position="188"/>
        <end position="221"/>
    </location>
</feature>
<keyword evidence="5 12" id="KW-0812">Transmembrane</keyword>
<keyword evidence="7" id="KW-0653">Protein transport</keyword>
<keyword evidence="8 12" id="KW-1133">Transmembrane helix</keyword>
<evidence type="ECO:0000256" key="5">
    <source>
        <dbReference type="ARBA" id="ARBA00022692"/>
    </source>
</evidence>
<feature type="compositionally biased region" description="Basic and acidic residues" evidence="11">
    <location>
        <begin position="106"/>
        <end position="127"/>
    </location>
</feature>
<evidence type="ECO:0000256" key="8">
    <source>
        <dbReference type="ARBA" id="ARBA00022989"/>
    </source>
</evidence>
<evidence type="ECO:0000256" key="12">
    <source>
        <dbReference type="SAM" id="Phobius"/>
    </source>
</evidence>
<evidence type="ECO:0000256" key="6">
    <source>
        <dbReference type="ARBA" id="ARBA00022824"/>
    </source>
</evidence>
<accession>A0A9N6WRI4</accession>
<name>A0A9N6WRI4_9CRUS</name>
<dbReference type="Pfam" id="PF03839">
    <property type="entry name" value="Sec62"/>
    <property type="match status" value="1"/>
</dbReference>
<proteinExistence type="inferred from homology"/>
<evidence type="ECO:0000256" key="7">
    <source>
        <dbReference type="ARBA" id="ARBA00022927"/>
    </source>
</evidence>
<feature type="compositionally biased region" description="Basic and acidic residues" evidence="11">
    <location>
        <begin position="290"/>
        <end position="307"/>
    </location>
</feature>
<dbReference type="InterPro" id="IPR004728">
    <property type="entry name" value="Sec62"/>
</dbReference>
<evidence type="ECO:0000256" key="10">
    <source>
        <dbReference type="ARBA" id="ARBA00023136"/>
    </source>
</evidence>
<dbReference type="GO" id="GO:0031204">
    <property type="term" value="P:post-translational protein targeting to membrane, translocation"/>
    <property type="evidence" value="ECO:0007669"/>
    <property type="project" value="TreeGrafter"/>
</dbReference>
<gene>
    <name evidence="13" type="primary">EOG090X0D00</name>
</gene>
<dbReference type="GO" id="GO:0005789">
    <property type="term" value="C:endoplasmic reticulum membrane"/>
    <property type="evidence" value="ECO:0007669"/>
    <property type="project" value="UniProtKB-SubCell"/>
</dbReference>
<feature type="region of interest" description="Disordered" evidence="11">
    <location>
        <begin position="94"/>
        <end position="128"/>
    </location>
</feature>
<evidence type="ECO:0000256" key="9">
    <source>
        <dbReference type="ARBA" id="ARBA00023010"/>
    </source>
</evidence>
<keyword evidence="10 12" id="KW-0472">Membrane</keyword>
<sequence length="307" mass="35535">MVKNEKPSKEEHAIAKWMRAQVPKKKTKFLNHTVEYFTASKAIDALLQDSPWSKPLKGQETALFTSRESIVDYLDLMLQHKFFHRARKIPVSEKELKAKSKKKDKKTIDEKAKSDDDKPKEGEEPAKTKKRKIRLDMHLEQVFVDGLDAYVWIYDPIPYYYWIAGLLVVLGTVAICLFPLWPSTVRKGVYYLSVAAAGFLILILGLVVIRFVLFCLIWLFTLGKHHLWLLPNLTEDVGFLASFWPLYKYEYKGPVKPKAKNSDDEEEDDKSEHDEKTGSESESESQKSQTGKDFEIIEKEENEQKDS</sequence>
<organism evidence="13">
    <name type="scientific">Lynceus sp. MCZ IZ 141354</name>
    <dbReference type="NCBI Taxonomy" id="1930659"/>
    <lineage>
        <taxon>Eukaryota</taxon>
        <taxon>Metazoa</taxon>
        <taxon>Ecdysozoa</taxon>
        <taxon>Arthropoda</taxon>
        <taxon>Crustacea</taxon>
        <taxon>Branchiopoda</taxon>
        <taxon>Diplostraca</taxon>
        <taxon>Laevicaudata</taxon>
        <taxon>Lynceidae</taxon>
        <taxon>Lynceus</taxon>
    </lineage>
</organism>
<dbReference type="PANTHER" id="PTHR12443">
    <property type="entry name" value="TRANSLOCATION PROTEIN SEC62"/>
    <property type="match status" value="1"/>
</dbReference>
<feature type="compositionally biased region" description="Basic and acidic residues" evidence="11">
    <location>
        <begin position="270"/>
        <end position="279"/>
    </location>
</feature>
<keyword evidence="4" id="KW-0813">Transport</keyword>
<evidence type="ECO:0000256" key="3">
    <source>
        <dbReference type="ARBA" id="ARBA00021257"/>
    </source>
</evidence>
<evidence type="ECO:0000256" key="2">
    <source>
        <dbReference type="ARBA" id="ARBA00010604"/>
    </source>
</evidence>
<reference evidence="13" key="1">
    <citation type="submission" date="2021-04" db="EMBL/GenBank/DDBJ databases">
        <authorList>
            <person name="Cornetti L."/>
        </authorList>
    </citation>
    <scope>NUCLEOTIDE SEQUENCE</scope>
</reference>
<evidence type="ECO:0000256" key="4">
    <source>
        <dbReference type="ARBA" id="ARBA00022448"/>
    </source>
</evidence>
<comment type="similarity">
    <text evidence="2">Belongs to the SEC62 family.</text>
</comment>
<comment type="subcellular location">
    <subcellularLocation>
        <location evidence="1">Endoplasmic reticulum membrane</location>
        <topology evidence="1">Multi-pass membrane protein</topology>
    </subcellularLocation>
</comment>
<protein>
    <recommendedName>
        <fullName evidence="3">Translocation protein SEC62</fullName>
    </recommendedName>
</protein>